<keyword evidence="5" id="KW-0238">DNA-binding</keyword>
<evidence type="ECO:0000256" key="6">
    <source>
        <dbReference type="ARBA" id="ARBA00023163"/>
    </source>
</evidence>
<dbReference type="GO" id="GO:0006351">
    <property type="term" value="P:DNA-templated transcription"/>
    <property type="evidence" value="ECO:0007669"/>
    <property type="project" value="InterPro"/>
</dbReference>
<dbReference type="PANTHER" id="PTHR47782">
    <property type="entry name" value="ZN(II)2CYS6 TRANSCRIPTION FACTOR (EUROFUNG)-RELATED"/>
    <property type="match status" value="1"/>
</dbReference>
<dbReference type="GeneID" id="25328293"/>
<dbReference type="InterPro" id="IPR052202">
    <property type="entry name" value="Yeast_MetPath_Reg"/>
</dbReference>
<dbReference type="OrthoDB" id="189997at2759"/>
<sequence>MRSYVKALEERVAELETSLYSGGQVEASNDHWKAGEPQPAVDYWDRESEDIAVDSLSAAVRDLSLNACGFYVGGRSNFTLGRLLASVLHDYPRKVGSFPPDLRENFVTDDSIHHSGNPSDSGDGRNKSDALFGRSGADEVFGAYMKYIAVRYPILPSILLSRLHQNRQKLENPFDISVLHLVYAIGERSLELAGQSHCASLPEEHYEAAMSRREVIMQYADRRSIAYLALASIYCLRAPRTPGPWIIIGHAMKMCISLGLHKKSNKGIISYHHELDQRLFWSCYCLDVDATIASGSPPSITNRDIDAALPLDVDEANTSFQALHAAAVCQQSNAPTRTPTTLTWSILEIKMKRIIASIQHEIYRVDTDVSPSRELINDLLEALEKWKAEATSQSSAATQNQSLGGWLIGPNARLVLNHLHNIQYCAGVRLLLFPQLAEATVYRPYIERCATACISIISSCKAIHATSVPCCYSPADIQCLFLSGLTLIYCLSLAPGIKPRSIVQNALMDCTIILYVMSERWHEGKRYWDAFEHIKTVTDDMMSHNEPTSRGDGPVVRTERHSNADTSVQKPETAAQSFSGMLNDIIACPDGTGNEHAFGRVLNYEPSTNACQADDIYDFDMIQRVDAPVFAPDSMAETGTSRPNRPLFAFQQELSAFQSDPFGTAEGFDPELPVEADSEWFYSSSH</sequence>
<dbReference type="PANTHER" id="PTHR47782:SF12">
    <property type="entry name" value="ZN(II)2CYS6 TRANSCRIPTION FACTOR (EUROFUNG)"/>
    <property type="match status" value="1"/>
</dbReference>
<dbReference type="GO" id="GO:0043565">
    <property type="term" value="F:sequence-specific DNA binding"/>
    <property type="evidence" value="ECO:0007669"/>
    <property type="project" value="TreeGrafter"/>
</dbReference>
<dbReference type="CDD" id="cd12148">
    <property type="entry name" value="fungal_TF_MHR"/>
    <property type="match status" value="1"/>
</dbReference>
<keyword evidence="3" id="KW-0862">Zinc</keyword>
<evidence type="ECO:0000256" key="3">
    <source>
        <dbReference type="ARBA" id="ARBA00022833"/>
    </source>
</evidence>
<keyword evidence="11" id="KW-1185">Reference proteome</keyword>
<proteinExistence type="predicted"/>
<evidence type="ECO:0000256" key="2">
    <source>
        <dbReference type="ARBA" id="ARBA00022723"/>
    </source>
</evidence>
<dbReference type="GO" id="GO:0000981">
    <property type="term" value="F:DNA-binding transcription factor activity, RNA polymerase II-specific"/>
    <property type="evidence" value="ECO:0007669"/>
    <property type="project" value="TreeGrafter"/>
</dbReference>
<protein>
    <recommendedName>
        <fullName evidence="9">Xylanolytic transcriptional activator regulatory domain-containing protein</fullName>
    </recommendedName>
</protein>
<dbReference type="GO" id="GO:0005634">
    <property type="term" value="C:nucleus"/>
    <property type="evidence" value="ECO:0007669"/>
    <property type="project" value="UniProtKB-SubCell"/>
</dbReference>
<evidence type="ECO:0000256" key="1">
    <source>
        <dbReference type="ARBA" id="ARBA00004123"/>
    </source>
</evidence>
<dbReference type="InterPro" id="IPR007219">
    <property type="entry name" value="XnlR_reg_dom"/>
</dbReference>
<dbReference type="HOGENOM" id="CLU_012331_4_0_1"/>
<evidence type="ECO:0000313" key="10">
    <source>
        <dbReference type="EMBL" id="KIW53986.1"/>
    </source>
</evidence>
<organism evidence="10 11">
    <name type="scientific">Exophiala xenobiotica</name>
    <dbReference type="NCBI Taxonomy" id="348802"/>
    <lineage>
        <taxon>Eukaryota</taxon>
        <taxon>Fungi</taxon>
        <taxon>Dikarya</taxon>
        <taxon>Ascomycota</taxon>
        <taxon>Pezizomycotina</taxon>
        <taxon>Eurotiomycetes</taxon>
        <taxon>Chaetothyriomycetidae</taxon>
        <taxon>Chaetothyriales</taxon>
        <taxon>Herpotrichiellaceae</taxon>
        <taxon>Exophiala</taxon>
    </lineage>
</organism>
<evidence type="ECO:0000256" key="8">
    <source>
        <dbReference type="SAM" id="MobiDB-lite"/>
    </source>
</evidence>
<dbReference type="SMART" id="SM00906">
    <property type="entry name" value="Fungal_trans"/>
    <property type="match status" value="1"/>
</dbReference>
<dbReference type="Pfam" id="PF04082">
    <property type="entry name" value="Fungal_trans"/>
    <property type="match status" value="1"/>
</dbReference>
<evidence type="ECO:0000313" key="11">
    <source>
        <dbReference type="Proteomes" id="UP000054342"/>
    </source>
</evidence>
<keyword evidence="4" id="KW-0805">Transcription regulation</keyword>
<evidence type="ECO:0000256" key="4">
    <source>
        <dbReference type="ARBA" id="ARBA00023015"/>
    </source>
</evidence>
<keyword evidence="6" id="KW-0804">Transcription</keyword>
<feature type="region of interest" description="Disordered" evidence="8">
    <location>
        <begin position="107"/>
        <end position="129"/>
    </location>
</feature>
<evidence type="ECO:0000259" key="9">
    <source>
        <dbReference type="SMART" id="SM00906"/>
    </source>
</evidence>
<keyword evidence="2" id="KW-0479">Metal-binding</keyword>
<dbReference type="RefSeq" id="XP_013314570.1">
    <property type="nucleotide sequence ID" value="XM_013459116.1"/>
</dbReference>
<feature type="region of interest" description="Disordered" evidence="8">
    <location>
        <begin position="542"/>
        <end position="571"/>
    </location>
</feature>
<name>A0A0D2BN69_9EURO</name>
<evidence type="ECO:0000256" key="7">
    <source>
        <dbReference type="ARBA" id="ARBA00023242"/>
    </source>
</evidence>
<evidence type="ECO:0000256" key="5">
    <source>
        <dbReference type="ARBA" id="ARBA00023125"/>
    </source>
</evidence>
<dbReference type="GO" id="GO:0045944">
    <property type="term" value="P:positive regulation of transcription by RNA polymerase II"/>
    <property type="evidence" value="ECO:0007669"/>
    <property type="project" value="TreeGrafter"/>
</dbReference>
<accession>A0A0D2BN69</accession>
<dbReference type="EMBL" id="KN847320">
    <property type="protein sequence ID" value="KIW53986.1"/>
    <property type="molecule type" value="Genomic_DNA"/>
</dbReference>
<dbReference type="STRING" id="348802.A0A0D2BN69"/>
<dbReference type="AlphaFoldDB" id="A0A0D2BN69"/>
<keyword evidence="7" id="KW-0539">Nucleus</keyword>
<feature type="domain" description="Xylanolytic transcriptional activator regulatory" evidence="9">
    <location>
        <begin position="244"/>
        <end position="316"/>
    </location>
</feature>
<gene>
    <name evidence="10" type="ORF">PV05_06385</name>
</gene>
<dbReference type="Proteomes" id="UP000054342">
    <property type="component" value="Unassembled WGS sequence"/>
</dbReference>
<dbReference type="GO" id="GO:0008270">
    <property type="term" value="F:zinc ion binding"/>
    <property type="evidence" value="ECO:0007669"/>
    <property type="project" value="InterPro"/>
</dbReference>
<reference evidence="10 11" key="1">
    <citation type="submission" date="2015-01" db="EMBL/GenBank/DDBJ databases">
        <title>The Genome Sequence of Exophiala xenobiotica CBS118157.</title>
        <authorList>
            <consortium name="The Broad Institute Genomics Platform"/>
            <person name="Cuomo C."/>
            <person name="de Hoog S."/>
            <person name="Gorbushina A."/>
            <person name="Stielow B."/>
            <person name="Teixiera M."/>
            <person name="Abouelleil A."/>
            <person name="Chapman S.B."/>
            <person name="Priest M."/>
            <person name="Young S.K."/>
            <person name="Wortman J."/>
            <person name="Nusbaum C."/>
            <person name="Birren B."/>
        </authorList>
    </citation>
    <scope>NUCLEOTIDE SEQUENCE [LARGE SCALE GENOMIC DNA]</scope>
    <source>
        <strain evidence="10 11">CBS 118157</strain>
    </source>
</reference>
<comment type="subcellular location">
    <subcellularLocation>
        <location evidence="1">Nucleus</location>
    </subcellularLocation>
</comment>